<evidence type="ECO:0008006" key="3">
    <source>
        <dbReference type="Google" id="ProtNLM"/>
    </source>
</evidence>
<organism evidence="1 2">
    <name type="scientific">Marasmius tenuissimus</name>
    <dbReference type="NCBI Taxonomy" id="585030"/>
    <lineage>
        <taxon>Eukaryota</taxon>
        <taxon>Fungi</taxon>
        <taxon>Dikarya</taxon>
        <taxon>Basidiomycota</taxon>
        <taxon>Agaricomycotina</taxon>
        <taxon>Agaricomycetes</taxon>
        <taxon>Agaricomycetidae</taxon>
        <taxon>Agaricales</taxon>
        <taxon>Marasmiineae</taxon>
        <taxon>Marasmiaceae</taxon>
        <taxon>Marasmius</taxon>
    </lineage>
</organism>
<dbReference type="Proteomes" id="UP001437256">
    <property type="component" value="Unassembled WGS sequence"/>
</dbReference>
<evidence type="ECO:0000313" key="1">
    <source>
        <dbReference type="EMBL" id="KAL0062339.1"/>
    </source>
</evidence>
<reference evidence="1 2" key="1">
    <citation type="submission" date="2024-05" db="EMBL/GenBank/DDBJ databases">
        <title>A draft genome resource for the thread blight pathogen Marasmius tenuissimus strain MS-2.</title>
        <authorList>
            <person name="Yulfo-Soto G.E."/>
            <person name="Baruah I.K."/>
            <person name="Amoako-Attah I."/>
            <person name="Bukari Y."/>
            <person name="Meinhardt L.W."/>
            <person name="Bailey B.A."/>
            <person name="Cohen S.P."/>
        </authorList>
    </citation>
    <scope>NUCLEOTIDE SEQUENCE [LARGE SCALE GENOMIC DNA]</scope>
    <source>
        <strain evidence="1 2">MS-2</strain>
    </source>
</reference>
<name>A0ABR2ZMX5_9AGAR</name>
<gene>
    <name evidence="1" type="ORF">AAF712_010823</name>
</gene>
<evidence type="ECO:0000313" key="2">
    <source>
        <dbReference type="Proteomes" id="UP001437256"/>
    </source>
</evidence>
<accession>A0ABR2ZMX5</accession>
<dbReference type="EMBL" id="JBBXMP010000108">
    <property type="protein sequence ID" value="KAL0062339.1"/>
    <property type="molecule type" value="Genomic_DNA"/>
</dbReference>
<comment type="caution">
    <text evidence="1">The sequence shown here is derived from an EMBL/GenBank/DDBJ whole genome shotgun (WGS) entry which is preliminary data.</text>
</comment>
<dbReference type="SUPFAM" id="SSF52047">
    <property type="entry name" value="RNI-like"/>
    <property type="match status" value="1"/>
</dbReference>
<dbReference type="InterPro" id="IPR032675">
    <property type="entry name" value="LRR_dom_sf"/>
</dbReference>
<sequence length="535" mass="61014">MATYLRVSQPQLPYEVLSQVFLHAKSDNTLNSRGTQWALGGVSRHWRHVSLGTARLWNTVKVIPNRSYRHCSPKEYEAMLRKTIRRSGGKILNVYLDVTYLDPLESQQFLSLLFSTSDTWTTFTLRSTQSTRRAQWDLDWKTSGFPSLQVISIDDLRAFARRHWLLLALENSPKLESVSMFRREFRTPKPSSILPSLPYCRLTLLEVDPPQEIWCLQAMERCKSLSTLVVRRDVLLGPDTELTSRPISLPTVRRLQLSLERNDKFRSQSSRMILDLLSLPSLTEISISEGEKSIGSSLIDATIRLIERSHCSNSLQSISIHDITLRDYTIERLLSKTPNITTLSLHGFLFPRLFTSIASSGSGIVPNLQHLTVSHPDKPHGAFPSSSTIESITEMIGARQHTLQSLHLNVYANSVDQGPLEKLKRKAQFYRLSAAYPGGAQTRLHFSVDYRDMESSDSYPYSDLERRYRFGRPSEVYTRVKPLVKVIQAIVRHRDLYASENVAENLPLLDDIVTVVEGFDVDYSECAKVSNVRSW</sequence>
<proteinExistence type="predicted"/>
<dbReference type="Gene3D" id="3.80.10.10">
    <property type="entry name" value="Ribonuclease Inhibitor"/>
    <property type="match status" value="1"/>
</dbReference>
<keyword evidence="2" id="KW-1185">Reference proteome</keyword>
<protein>
    <recommendedName>
        <fullName evidence="3">F-box domain-containing protein</fullName>
    </recommendedName>
</protein>